<feature type="transmembrane region" description="Helical" evidence="7">
    <location>
        <begin position="739"/>
        <end position="761"/>
    </location>
</feature>
<dbReference type="OrthoDB" id="10054429at2759"/>
<dbReference type="GO" id="GO:0016020">
    <property type="term" value="C:membrane"/>
    <property type="evidence" value="ECO:0007669"/>
    <property type="project" value="UniProtKB-SubCell"/>
</dbReference>
<evidence type="ECO:0000256" key="6">
    <source>
        <dbReference type="SAM" id="MobiDB-lite"/>
    </source>
</evidence>
<feature type="compositionally biased region" description="Polar residues" evidence="6">
    <location>
        <begin position="211"/>
        <end position="220"/>
    </location>
</feature>
<feature type="transmembrane region" description="Helical" evidence="7">
    <location>
        <begin position="405"/>
        <end position="424"/>
    </location>
</feature>
<feature type="transmembrane region" description="Helical" evidence="7">
    <location>
        <begin position="560"/>
        <end position="586"/>
    </location>
</feature>
<accession>A0A9Q3GDL4</accession>
<keyword evidence="4 7" id="KW-1133">Transmembrane helix</keyword>
<feature type="transmembrane region" description="Helical" evidence="7">
    <location>
        <begin position="711"/>
        <end position="733"/>
    </location>
</feature>
<dbReference type="PANTHER" id="PTHR45649:SF26">
    <property type="entry name" value="OS04G0435100 PROTEIN"/>
    <property type="match status" value="1"/>
</dbReference>
<feature type="transmembrane region" description="Helical" evidence="7">
    <location>
        <begin position="481"/>
        <end position="502"/>
    </location>
</feature>
<evidence type="ECO:0000313" key="9">
    <source>
        <dbReference type="Proteomes" id="UP000765509"/>
    </source>
</evidence>
<keyword evidence="3 7" id="KW-0812">Transmembrane</keyword>
<evidence type="ECO:0000256" key="4">
    <source>
        <dbReference type="ARBA" id="ARBA00022989"/>
    </source>
</evidence>
<feature type="transmembrane region" description="Helical" evidence="7">
    <location>
        <begin position="355"/>
        <end position="378"/>
    </location>
</feature>
<feature type="region of interest" description="Disordered" evidence="6">
    <location>
        <begin position="64"/>
        <end position="87"/>
    </location>
</feature>
<feature type="compositionally biased region" description="Low complexity" evidence="6">
    <location>
        <begin position="162"/>
        <end position="175"/>
    </location>
</feature>
<organism evidence="8 9">
    <name type="scientific">Austropuccinia psidii MF-1</name>
    <dbReference type="NCBI Taxonomy" id="1389203"/>
    <lineage>
        <taxon>Eukaryota</taxon>
        <taxon>Fungi</taxon>
        <taxon>Dikarya</taxon>
        <taxon>Basidiomycota</taxon>
        <taxon>Pucciniomycotina</taxon>
        <taxon>Pucciniomycetes</taxon>
        <taxon>Pucciniales</taxon>
        <taxon>Sphaerophragmiaceae</taxon>
        <taxon>Austropuccinia</taxon>
    </lineage>
</organism>
<comment type="caution">
    <text evidence="8">The sequence shown here is derived from an EMBL/GenBank/DDBJ whole genome shotgun (WGS) entry which is preliminary data.</text>
</comment>
<dbReference type="PANTHER" id="PTHR45649">
    <property type="entry name" value="AMINO-ACID PERMEASE BAT1"/>
    <property type="match status" value="1"/>
</dbReference>
<dbReference type="InterPro" id="IPR002293">
    <property type="entry name" value="AA/rel_permease1"/>
</dbReference>
<comment type="subcellular location">
    <subcellularLocation>
        <location evidence="1">Membrane</location>
        <topology evidence="1">Multi-pass membrane protein</topology>
    </subcellularLocation>
</comment>
<keyword evidence="2" id="KW-0813">Transport</keyword>
<feature type="transmembrane region" description="Helical" evidence="7">
    <location>
        <begin position="278"/>
        <end position="302"/>
    </location>
</feature>
<evidence type="ECO:0000313" key="8">
    <source>
        <dbReference type="EMBL" id="MBW0463763.1"/>
    </source>
</evidence>
<dbReference type="Gene3D" id="1.20.1740.10">
    <property type="entry name" value="Amino acid/polyamine transporter I"/>
    <property type="match status" value="1"/>
</dbReference>
<feature type="region of interest" description="Disordered" evidence="6">
    <location>
        <begin position="159"/>
        <end position="182"/>
    </location>
</feature>
<dbReference type="Proteomes" id="UP000765509">
    <property type="component" value="Unassembled WGS sequence"/>
</dbReference>
<evidence type="ECO:0000256" key="1">
    <source>
        <dbReference type="ARBA" id="ARBA00004141"/>
    </source>
</evidence>
<dbReference type="GO" id="GO:0022857">
    <property type="term" value="F:transmembrane transporter activity"/>
    <property type="evidence" value="ECO:0007669"/>
    <property type="project" value="InterPro"/>
</dbReference>
<keyword evidence="9" id="KW-1185">Reference proteome</keyword>
<proteinExistence type="predicted"/>
<feature type="region of interest" description="Disordered" evidence="6">
    <location>
        <begin position="202"/>
        <end position="228"/>
    </location>
</feature>
<feature type="transmembrane region" description="Helical" evidence="7">
    <location>
        <begin position="308"/>
        <end position="334"/>
    </location>
</feature>
<protein>
    <recommendedName>
        <fullName evidence="10">Amino acid permease/ SLC12A domain-containing protein</fullName>
    </recommendedName>
</protein>
<sequence length="859" mass="94757">MELRKSLRFTTQPWSAQGHSSIYKCVWIFPVTQRLIDHKGVDDWIPSHANQEFCSSVRFQSNQRTPSSETLLGAQSQRPSAPERPRVTHDFTIKKAVPLPMSNFSTSNATTVPTPTSLPEPQKNPLTSQRSGSQLNLAQIILKKKQSRKYKEESHPKAFFIKSSGPSTGKGKSNKTFTTVTSSQIVRSPNEFEFPPFSLESLSPPAPVGTPHSQININNEPDSRVSPDLTSNALIDPPFSAYKPGNSSSSSDSETQLQLAWLGYHQELRRDWDFWSSLALSTLNIGTVPGAFLGVILSLQWGGPVVLIWGYLLGMFILLCLSAVVAEISSAYPVAGAMLTWSFKLARANPRLKEWARYISWLVGTLLFMAHVLIQVALTSQFTSLVRGLVTWFRPSWQETNWQKFLLNAGHLAICGFLLTTAPIRSPRLWKILGGISLVFYAVICISLIVGPRLAGAQILGAKSHLKMLVTFKNETDFHSHGLLSDLFVFLMGSSLNSLAFGAEASAHLAEETRKPASTVPKALFTSTAVSYILGLILNICLISAFLSPLPIETAERQDLLGLLFSHCTSELGTLILVFLLALMFFQDIAQLFAASRFTWALARDNAFPGSKIWKKVSGGKSSEINRSIDQPPSKGCIPQMAILLVVGCSVVGTAALELNENVFSDALIISATYLVVICYLVPLVIYLSCDKDVLEYDGRNIWRIPKLSRTCAWLAIASLIFVLILMACPTGLPITTQSWSWSPLVTICFSLLSTLGWILYGSKNYIGPIKSITFWTTGQEVDFNQLQINKVTNYRDDKQDEATLSRGSCALGAHLSREDTPRDMNRVFSISRGPSWPVTITTTIVTEFSAGKTVSDRQ</sequence>
<name>A0A9Q3GDL4_9BASI</name>
<feature type="transmembrane region" description="Helical" evidence="7">
    <location>
        <begin position="436"/>
        <end position="461"/>
    </location>
</feature>
<feature type="compositionally biased region" description="Polar residues" evidence="6">
    <location>
        <begin position="64"/>
        <end position="79"/>
    </location>
</feature>
<dbReference type="EMBL" id="AVOT02000626">
    <property type="protein sequence ID" value="MBW0463763.1"/>
    <property type="molecule type" value="Genomic_DNA"/>
</dbReference>
<feature type="transmembrane region" description="Helical" evidence="7">
    <location>
        <begin position="669"/>
        <end position="690"/>
    </location>
</feature>
<feature type="transmembrane region" description="Helical" evidence="7">
    <location>
        <begin position="637"/>
        <end position="657"/>
    </location>
</feature>
<evidence type="ECO:0000256" key="7">
    <source>
        <dbReference type="SAM" id="Phobius"/>
    </source>
</evidence>
<evidence type="ECO:0008006" key="10">
    <source>
        <dbReference type="Google" id="ProtNLM"/>
    </source>
</evidence>
<gene>
    <name evidence="8" type="ORF">O181_003478</name>
</gene>
<reference evidence="8" key="1">
    <citation type="submission" date="2021-03" db="EMBL/GenBank/DDBJ databases">
        <title>Draft genome sequence of rust myrtle Austropuccinia psidii MF-1, a brazilian biotype.</title>
        <authorList>
            <person name="Quecine M.C."/>
            <person name="Pachon D.M.R."/>
            <person name="Bonatelli M.L."/>
            <person name="Correr F.H."/>
            <person name="Franceschini L.M."/>
            <person name="Leite T.F."/>
            <person name="Margarido G.R.A."/>
            <person name="Almeida C.A."/>
            <person name="Ferrarezi J.A."/>
            <person name="Labate C.A."/>
        </authorList>
    </citation>
    <scope>NUCLEOTIDE SEQUENCE</scope>
    <source>
        <strain evidence="8">MF-1</strain>
    </source>
</reference>
<feature type="region of interest" description="Disordered" evidence="6">
    <location>
        <begin position="102"/>
        <end position="133"/>
    </location>
</feature>
<dbReference type="Pfam" id="PF13520">
    <property type="entry name" value="AA_permease_2"/>
    <property type="match status" value="1"/>
</dbReference>
<keyword evidence="5 7" id="KW-0472">Membrane</keyword>
<evidence type="ECO:0000256" key="3">
    <source>
        <dbReference type="ARBA" id="ARBA00022692"/>
    </source>
</evidence>
<dbReference type="AlphaFoldDB" id="A0A9Q3GDL4"/>
<evidence type="ECO:0000256" key="2">
    <source>
        <dbReference type="ARBA" id="ARBA00022448"/>
    </source>
</evidence>
<evidence type="ECO:0000256" key="5">
    <source>
        <dbReference type="ARBA" id="ARBA00023136"/>
    </source>
</evidence>
<feature type="transmembrane region" description="Helical" evidence="7">
    <location>
        <begin position="523"/>
        <end position="548"/>
    </location>
</feature>